<evidence type="ECO:0000313" key="16">
    <source>
        <dbReference type="Proteomes" id="UP000317169"/>
    </source>
</evidence>
<evidence type="ECO:0000256" key="11">
    <source>
        <dbReference type="ARBA" id="ARBA00029766"/>
    </source>
</evidence>
<dbReference type="Gene3D" id="3.30.70.560">
    <property type="entry name" value="7,8-Dihydro-6-hydroxymethylpterin-pyrophosphokinase HPPK"/>
    <property type="match status" value="1"/>
</dbReference>
<keyword evidence="16" id="KW-1185">Reference proteome</keyword>
<evidence type="ECO:0000256" key="5">
    <source>
        <dbReference type="ARBA" id="ARBA00022679"/>
    </source>
</evidence>
<proteinExistence type="inferred from homology"/>
<dbReference type="Pfam" id="PF01712">
    <property type="entry name" value="dNK"/>
    <property type="match status" value="1"/>
</dbReference>
<dbReference type="RefSeq" id="WP_141421064.1">
    <property type="nucleotide sequence ID" value="NZ_VIAR01000003.1"/>
</dbReference>
<dbReference type="AlphaFoldDB" id="A0A507ZQZ9"/>
<accession>A0A507ZQZ9</accession>
<dbReference type="PANTHER" id="PTHR43071">
    <property type="entry name" value="2-AMINO-4-HYDROXY-6-HYDROXYMETHYLDIHYDROPTERIDINE PYROPHOSPHOKINASE"/>
    <property type="match status" value="1"/>
</dbReference>
<feature type="domain" description="7,8-dihydro-6-hydroxymethylpterin-pyrophosphokinase" evidence="13">
    <location>
        <begin position="8"/>
        <end position="135"/>
    </location>
</feature>
<comment type="similarity">
    <text evidence="2">Belongs to the HPPK family.</text>
</comment>
<comment type="function">
    <text evidence="10">Catalyzes the transfer of pyrophosphate from adenosine triphosphate (ATP) to 6-hydroxymethyl-7,8-dihydropterin, an enzymatic step in folate biosynthesis pathway.</text>
</comment>
<evidence type="ECO:0000256" key="6">
    <source>
        <dbReference type="ARBA" id="ARBA00022741"/>
    </source>
</evidence>
<sequence>MKSPTITYIALGSNQGNKLKNLQLATTYIYKKIGDVTAVSKIYTGPAVGFNGDAFFNACIEVSTRFSAKKVLRLLLEIEQLMGRQRKTKLGYENRLIDLDLLFYEEEIIQTKRITLPHPYLHTRNFVLQPLADIAGNVKHPVLQKTVKEFFESLPEQAQLESISAKLQTKTSTLEMYNYLAIEGNIGAGKTSLVSMIAQDFKAKLITERFKDNPFLPKFYKDQNRYAFPLEMSFLADRYQQLLDDISQYDLFNDCMVADYDVYKSLIFAKVTLQEEEYALYKKLFQIMYKDLAKPDLYVYLYQNTERLLENIQKRGRKYEQDIPADYLENINRGYLEFIKQQHHLKVKIIDISELDFVNQREDYLKVLQQISGLRD</sequence>
<dbReference type="InterPro" id="IPR000550">
    <property type="entry name" value="Hppk"/>
</dbReference>
<evidence type="ECO:0000256" key="4">
    <source>
        <dbReference type="ARBA" id="ARBA00016218"/>
    </source>
</evidence>
<gene>
    <name evidence="15" type="primary">folK</name>
    <name evidence="15" type="ORF">FKR84_04605</name>
</gene>
<evidence type="ECO:0000256" key="9">
    <source>
        <dbReference type="ARBA" id="ARBA00022909"/>
    </source>
</evidence>
<evidence type="ECO:0000256" key="2">
    <source>
        <dbReference type="ARBA" id="ARBA00005810"/>
    </source>
</evidence>
<organism evidence="15 16">
    <name type="scientific">Haloflavibacter putidus</name>
    <dbReference type="NCBI Taxonomy" id="2576776"/>
    <lineage>
        <taxon>Bacteria</taxon>
        <taxon>Pseudomonadati</taxon>
        <taxon>Bacteroidota</taxon>
        <taxon>Flavobacteriia</taxon>
        <taxon>Flavobacteriales</taxon>
        <taxon>Flavobacteriaceae</taxon>
        <taxon>Haloflavibacter</taxon>
    </lineage>
</organism>
<dbReference type="InterPro" id="IPR035907">
    <property type="entry name" value="Hppk_sf"/>
</dbReference>
<dbReference type="CDD" id="cd01673">
    <property type="entry name" value="dNK"/>
    <property type="match status" value="1"/>
</dbReference>
<evidence type="ECO:0000256" key="3">
    <source>
        <dbReference type="ARBA" id="ARBA00013253"/>
    </source>
</evidence>
<comment type="caution">
    <text evidence="15">The sequence shown here is derived from an EMBL/GenBank/DDBJ whole genome shotgun (WGS) entry which is preliminary data.</text>
</comment>
<evidence type="ECO:0000256" key="12">
    <source>
        <dbReference type="ARBA" id="ARBA00033413"/>
    </source>
</evidence>
<dbReference type="GO" id="GO:0016301">
    <property type="term" value="F:kinase activity"/>
    <property type="evidence" value="ECO:0007669"/>
    <property type="project" value="UniProtKB-KW"/>
</dbReference>
<dbReference type="OrthoDB" id="9776634at2"/>
<evidence type="ECO:0000256" key="10">
    <source>
        <dbReference type="ARBA" id="ARBA00029409"/>
    </source>
</evidence>
<dbReference type="InterPro" id="IPR027417">
    <property type="entry name" value="P-loop_NTPase"/>
</dbReference>
<comment type="pathway">
    <text evidence="1">Cofactor biosynthesis; tetrahydrofolate biosynthesis; 2-amino-4-hydroxy-6-hydroxymethyl-7,8-dihydropteridine diphosphate from 7,8-dihydroneopterin triphosphate: step 4/4.</text>
</comment>
<dbReference type="GO" id="GO:0003848">
    <property type="term" value="F:2-amino-4-hydroxy-6-hydroxymethyldihydropteridine diphosphokinase activity"/>
    <property type="evidence" value="ECO:0007669"/>
    <property type="project" value="UniProtKB-EC"/>
</dbReference>
<evidence type="ECO:0000259" key="14">
    <source>
        <dbReference type="Pfam" id="PF01712"/>
    </source>
</evidence>
<evidence type="ECO:0000259" key="13">
    <source>
        <dbReference type="Pfam" id="PF01288"/>
    </source>
</evidence>
<dbReference type="GO" id="GO:0046656">
    <property type="term" value="P:folic acid biosynthetic process"/>
    <property type="evidence" value="ECO:0007669"/>
    <property type="project" value="UniProtKB-KW"/>
</dbReference>
<dbReference type="GO" id="GO:0005524">
    <property type="term" value="F:ATP binding"/>
    <property type="evidence" value="ECO:0007669"/>
    <property type="project" value="UniProtKB-KW"/>
</dbReference>
<dbReference type="GO" id="GO:0046654">
    <property type="term" value="P:tetrahydrofolate biosynthetic process"/>
    <property type="evidence" value="ECO:0007669"/>
    <property type="project" value="UniProtKB-UniPathway"/>
</dbReference>
<keyword evidence="8" id="KW-0067">ATP-binding</keyword>
<dbReference type="NCBIfam" id="TIGR01498">
    <property type="entry name" value="folK"/>
    <property type="match status" value="1"/>
</dbReference>
<keyword evidence="7 15" id="KW-0418">Kinase</keyword>
<dbReference type="EC" id="2.7.6.3" evidence="3"/>
<evidence type="ECO:0000256" key="7">
    <source>
        <dbReference type="ARBA" id="ARBA00022777"/>
    </source>
</evidence>
<dbReference type="EMBL" id="VIAR01000003">
    <property type="protein sequence ID" value="TQD39779.1"/>
    <property type="molecule type" value="Genomic_DNA"/>
</dbReference>
<feature type="domain" description="Deoxynucleoside kinase" evidence="14">
    <location>
        <begin position="180"/>
        <end position="371"/>
    </location>
</feature>
<keyword evidence="5 15" id="KW-0808">Transferase</keyword>
<keyword evidence="9" id="KW-0289">Folate biosynthesis</keyword>
<dbReference type="SUPFAM" id="SSF55083">
    <property type="entry name" value="6-hydroxymethyl-7,8-dihydropterin pyrophosphokinase, HPPK"/>
    <property type="match status" value="1"/>
</dbReference>
<evidence type="ECO:0000256" key="1">
    <source>
        <dbReference type="ARBA" id="ARBA00005051"/>
    </source>
</evidence>
<dbReference type="SUPFAM" id="SSF52540">
    <property type="entry name" value="P-loop containing nucleoside triphosphate hydrolases"/>
    <property type="match status" value="1"/>
</dbReference>
<dbReference type="PANTHER" id="PTHR43071:SF1">
    <property type="entry name" value="2-AMINO-4-HYDROXY-6-HYDROXYMETHYLDIHYDROPTERIDINE PYROPHOSPHOKINASE"/>
    <property type="match status" value="1"/>
</dbReference>
<dbReference type="InterPro" id="IPR031314">
    <property type="entry name" value="DNK_dom"/>
</dbReference>
<dbReference type="Gene3D" id="3.40.50.300">
    <property type="entry name" value="P-loop containing nucleotide triphosphate hydrolases"/>
    <property type="match status" value="1"/>
</dbReference>
<reference evidence="15 16" key="1">
    <citation type="submission" date="2019-06" db="EMBL/GenBank/DDBJ databases">
        <title>Flavibacter putida gen. nov., sp. nov., a novel marine bacterium of the family Flavobacteriaceae isolated from coastal seawater.</title>
        <authorList>
            <person name="Feng X."/>
        </authorList>
    </citation>
    <scope>NUCLEOTIDE SEQUENCE [LARGE SCALE GENOMIC DNA]</scope>
    <source>
        <strain evidence="15 16">PLHSN227</strain>
    </source>
</reference>
<dbReference type="UniPathway" id="UPA00077">
    <property type="reaction ID" value="UER00155"/>
</dbReference>
<evidence type="ECO:0000313" key="15">
    <source>
        <dbReference type="EMBL" id="TQD39779.1"/>
    </source>
</evidence>
<dbReference type="CDD" id="cd00483">
    <property type="entry name" value="HPPK"/>
    <property type="match status" value="1"/>
</dbReference>
<protein>
    <recommendedName>
        <fullName evidence="4">2-amino-4-hydroxy-6-hydroxymethyldihydropteridine pyrophosphokinase</fullName>
        <ecNumber evidence="3">2.7.6.3</ecNumber>
    </recommendedName>
    <alternativeName>
        <fullName evidence="11">6-hydroxymethyl-7,8-dihydropterin pyrophosphokinase</fullName>
    </alternativeName>
    <alternativeName>
        <fullName evidence="12">7,8-dihydro-6-hydroxymethylpterin-pyrophosphokinase</fullName>
    </alternativeName>
</protein>
<dbReference type="Proteomes" id="UP000317169">
    <property type="component" value="Unassembled WGS sequence"/>
</dbReference>
<dbReference type="Pfam" id="PF01288">
    <property type="entry name" value="HPPK"/>
    <property type="match status" value="1"/>
</dbReference>
<keyword evidence="6" id="KW-0547">Nucleotide-binding</keyword>
<name>A0A507ZQZ9_9FLAO</name>
<evidence type="ECO:0000256" key="8">
    <source>
        <dbReference type="ARBA" id="ARBA00022840"/>
    </source>
</evidence>